<feature type="region of interest" description="Disordered" evidence="8">
    <location>
        <begin position="772"/>
        <end position="806"/>
    </location>
</feature>
<evidence type="ECO:0000256" key="2">
    <source>
        <dbReference type="ARBA" id="ARBA00022448"/>
    </source>
</evidence>
<gene>
    <name evidence="9" type="ORF">FSP39_022428</name>
</gene>
<evidence type="ECO:0000313" key="9">
    <source>
        <dbReference type="EMBL" id="KAK3100603.1"/>
    </source>
</evidence>
<dbReference type="GO" id="GO:0015031">
    <property type="term" value="P:protein transport"/>
    <property type="evidence" value="ECO:0007669"/>
    <property type="project" value="UniProtKB-KW"/>
</dbReference>
<dbReference type="PANTHER" id="PTHR13437">
    <property type="entry name" value="NUCLEOPORIN P58/P45 NUCLEOPORIN-LIKE PROTEIN 1"/>
    <property type="match status" value="1"/>
</dbReference>
<evidence type="ECO:0000256" key="1">
    <source>
        <dbReference type="ARBA" id="ARBA00004567"/>
    </source>
</evidence>
<organism evidence="9 10">
    <name type="scientific">Pinctada imbricata</name>
    <name type="common">Atlantic pearl-oyster</name>
    <name type="synonym">Pinctada martensii</name>
    <dbReference type="NCBI Taxonomy" id="66713"/>
    <lineage>
        <taxon>Eukaryota</taxon>
        <taxon>Metazoa</taxon>
        <taxon>Spiralia</taxon>
        <taxon>Lophotrochozoa</taxon>
        <taxon>Mollusca</taxon>
        <taxon>Bivalvia</taxon>
        <taxon>Autobranchia</taxon>
        <taxon>Pteriomorphia</taxon>
        <taxon>Pterioida</taxon>
        <taxon>Pterioidea</taxon>
        <taxon>Pteriidae</taxon>
        <taxon>Pinctada</taxon>
    </lineage>
</organism>
<name>A0AA88YJS0_PINIB</name>
<comment type="subcellular location">
    <subcellularLocation>
        <location evidence="1">Nucleus</location>
        <location evidence="1">Nuclear pore complex</location>
    </subcellularLocation>
</comment>
<keyword evidence="7" id="KW-0539">Nucleus</keyword>
<feature type="compositionally biased region" description="Basic and acidic residues" evidence="8">
    <location>
        <begin position="647"/>
        <end position="661"/>
    </location>
</feature>
<sequence length="806" mass="89727">MDFTANERQRGKDGFYCKRKPEKQGWILLQTNAREARMDFTANERQRGKDGFYCKRKPEKQGWILLQTNAREARMDFTANERQRGKDGFYLELRSQFNPTAATAGNLATTQGFSFGTQAAGTGTQPAGGFSFGATKPGTLTTTSTGLTFGTATTTASTGLGFNTAATTSTAPFKLTSSATAPAGFSFGNTTTTSVSSTATAPAPAGFSFGNTTTSGVASTAGTMPLLSSALGTTTAVSQPTGLTFPGVTASTATLVGGSIFGSTPAKTQSTGLGGVDPQTSTATSSNIMFTQDGKTLKQSLLPPPMVQTVDDFQKYVKEEKSVQENVARMTCKPMYKVQEDVAALKQLLSVVSNGLHRNACSVEKLKQEMTQELKNAEMAQRTKDVSPGLQYENTAPTEYFQSLVDSFEHQMLTYRQQIETLEGHLASLHQSNKLSPEEIISLMRKLHEAFIALAAQLHQVHEAVKTQKEHYLNYRKIFLQDSKNIFEHEKKTPLQQKVPVAHVGPSPFTAVMMATRDKIEKRGHAYRCLGCNKYEGEKRYVEAHYYKYHAALDSVPFYCSLCHFMGKTLRELEKHVIGYKPHKTAVENMVKEGRQPAETAQYIHKNDNPLQLGEGHLLILSFDESRKVWTARQKVQPSSDTTASDPLKEVPEPLKEKEPTVEMPTLPDIDLPEQEPMEYDLLEEILGGSDKEAKRFQDDSREEEKLDVAKRTLETMQAILEATRQNGQLLTCLNTGIRKNTMVLEDLVRQGRNNERDSLRRLADERRRWAEERARWRTERSRLERESQPAKRRGTLKSVVRRKED</sequence>
<reference evidence="9" key="1">
    <citation type="submission" date="2019-08" db="EMBL/GenBank/DDBJ databases">
        <title>The improved chromosome-level genome for the pearl oyster Pinctada fucata martensii using PacBio sequencing and Hi-C.</title>
        <authorList>
            <person name="Zheng Z."/>
        </authorList>
    </citation>
    <scope>NUCLEOTIDE SEQUENCE</scope>
    <source>
        <strain evidence="9">ZZ-2019</strain>
        <tissue evidence="9">Adductor muscle</tissue>
    </source>
</reference>
<evidence type="ECO:0000313" key="10">
    <source>
        <dbReference type="Proteomes" id="UP001186944"/>
    </source>
</evidence>
<accession>A0AA88YJS0</accession>
<dbReference type="Gene3D" id="6.10.140.1350">
    <property type="match status" value="1"/>
</dbReference>
<keyword evidence="6" id="KW-0906">Nuclear pore complex</keyword>
<evidence type="ECO:0000256" key="4">
    <source>
        <dbReference type="ARBA" id="ARBA00022927"/>
    </source>
</evidence>
<feature type="compositionally biased region" description="Basic and acidic residues" evidence="8">
    <location>
        <begin position="772"/>
        <end position="790"/>
    </location>
</feature>
<dbReference type="PANTHER" id="PTHR13437:SF2">
    <property type="entry name" value="NUCLEOPORIN P58_P45"/>
    <property type="match status" value="1"/>
</dbReference>
<feature type="compositionally biased region" description="Polar residues" evidence="8">
    <location>
        <begin position="634"/>
        <end position="645"/>
    </location>
</feature>
<dbReference type="Proteomes" id="UP001186944">
    <property type="component" value="Unassembled WGS sequence"/>
</dbReference>
<keyword evidence="3" id="KW-0509">mRNA transport</keyword>
<keyword evidence="5" id="KW-0811">Translocation</keyword>
<evidence type="ECO:0000256" key="5">
    <source>
        <dbReference type="ARBA" id="ARBA00023010"/>
    </source>
</evidence>
<feature type="region of interest" description="Disordered" evidence="8">
    <location>
        <begin position="632"/>
        <end position="672"/>
    </location>
</feature>
<protein>
    <submittedName>
        <fullName evidence="9">Uncharacterized protein</fullName>
    </submittedName>
</protein>
<evidence type="ECO:0000256" key="3">
    <source>
        <dbReference type="ARBA" id="ARBA00022816"/>
    </source>
</evidence>
<keyword evidence="4" id="KW-0653">Protein transport</keyword>
<dbReference type="InterPro" id="IPR024882">
    <property type="entry name" value="NUP58/p45/49"/>
</dbReference>
<evidence type="ECO:0000256" key="7">
    <source>
        <dbReference type="ARBA" id="ARBA00023242"/>
    </source>
</evidence>
<dbReference type="EMBL" id="VSWD01000006">
    <property type="protein sequence ID" value="KAK3100603.1"/>
    <property type="molecule type" value="Genomic_DNA"/>
</dbReference>
<dbReference type="GO" id="GO:0005643">
    <property type="term" value="C:nuclear pore"/>
    <property type="evidence" value="ECO:0007669"/>
    <property type="project" value="UniProtKB-SubCell"/>
</dbReference>
<keyword evidence="10" id="KW-1185">Reference proteome</keyword>
<dbReference type="GO" id="GO:0017056">
    <property type="term" value="F:structural constituent of nuclear pore"/>
    <property type="evidence" value="ECO:0007669"/>
    <property type="project" value="InterPro"/>
</dbReference>
<dbReference type="AlphaFoldDB" id="A0AA88YJS0"/>
<dbReference type="Pfam" id="PF15967">
    <property type="entry name" value="Nucleoporin_FG2"/>
    <property type="match status" value="1"/>
</dbReference>
<comment type="caution">
    <text evidence="9">The sequence shown here is derived from an EMBL/GenBank/DDBJ whole genome shotgun (WGS) entry which is preliminary data.</text>
</comment>
<keyword evidence="2" id="KW-0813">Transport</keyword>
<evidence type="ECO:0000256" key="8">
    <source>
        <dbReference type="SAM" id="MobiDB-lite"/>
    </source>
</evidence>
<evidence type="ECO:0000256" key="6">
    <source>
        <dbReference type="ARBA" id="ARBA00023132"/>
    </source>
</evidence>
<proteinExistence type="predicted"/>
<dbReference type="GO" id="GO:0008139">
    <property type="term" value="F:nuclear localization sequence binding"/>
    <property type="evidence" value="ECO:0007669"/>
    <property type="project" value="InterPro"/>
</dbReference>
<dbReference type="GO" id="GO:0051028">
    <property type="term" value="P:mRNA transport"/>
    <property type="evidence" value="ECO:0007669"/>
    <property type="project" value="UniProtKB-KW"/>
</dbReference>